<sequence length="75" mass="8669">MVIEQEVVAVKEEERFIVFQILTVAIVMTFAVQDYRAIWERDPQKDELKHNRTRCGVFSMRVEDLHCLGGGSRSG</sequence>
<keyword evidence="1" id="KW-0812">Transmembrane</keyword>
<dbReference type="InterPro" id="IPR016130">
    <property type="entry name" value="Tyr_Pase_AS"/>
</dbReference>
<proteinExistence type="predicted"/>
<keyword evidence="1" id="KW-0472">Membrane</keyword>
<accession>A0A8X6TQN4</accession>
<evidence type="ECO:0000313" key="2">
    <source>
        <dbReference type="EMBL" id="GFT36454.1"/>
    </source>
</evidence>
<protein>
    <submittedName>
        <fullName evidence="2">Uncharacterized protein</fullName>
    </submittedName>
</protein>
<keyword evidence="3" id="KW-1185">Reference proteome</keyword>
<name>A0A8X6TQN4_NEPPI</name>
<keyword evidence="1" id="KW-1133">Transmembrane helix</keyword>
<feature type="transmembrane region" description="Helical" evidence="1">
    <location>
        <begin position="16"/>
        <end position="35"/>
    </location>
</feature>
<dbReference type="PROSITE" id="PS00383">
    <property type="entry name" value="TYR_PHOSPHATASE_1"/>
    <property type="match status" value="1"/>
</dbReference>
<dbReference type="AlphaFoldDB" id="A0A8X6TQN4"/>
<dbReference type="Proteomes" id="UP000887013">
    <property type="component" value="Unassembled WGS sequence"/>
</dbReference>
<dbReference type="EMBL" id="BMAW01108997">
    <property type="protein sequence ID" value="GFT36454.1"/>
    <property type="molecule type" value="Genomic_DNA"/>
</dbReference>
<reference evidence="2" key="1">
    <citation type="submission" date="2020-08" db="EMBL/GenBank/DDBJ databases">
        <title>Multicomponent nature underlies the extraordinary mechanical properties of spider dragline silk.</title>
        <authorList>
            <person name="Kono N."/>
            <person name="Nakamura H."/>
            <person name="Mori M."/>
            <person name="Yoshida Y."/>
            <person name="Ohtoshi R."/>
            <person name="Malay A.D."/>
            <person name="Moran D.A.P."/>
            <person name="Tomita M."/>
            <person name="Numata K."/>
            <person name="Arakawa K."/>
        </authorList>
    </citation>
    <scope>NUCLEOTIDE SEQUENCE</scope>
</reference>
<comment type="caution">
    <text evidence="2">The sequence shown here is derived from an EMBL/GenBank/DDBJ whole genome shotgun (WGS) entry which is preliminary data.</text>
</comment>
<evidence type="ECO:0000256" key="1">
    <source>
        <dbReference type="SAM" id="Phobius"/>
    </source>
</evidence>
<gene>
    <name evidence="2" type="ORF">NPIL_362011</name>
</gene>
<organism evidence="2 3">
    <name type="scientific">Nephila pilipes</name>
    <name type="common">Giant wood spider</name>
    <name type="synonym">Nephila maculata</name>
    <dbReference type="NCBI Taxonomy" id="299642"/>
    <lineage>
        <taxon>Eukaryota</taxon>
        <taxon>Metazoa</taxon>
        <taxon>Ecdysozoa</taxon>
        <taxon>Arthropoda</taxon>
        <taxon>Chelicerata</taxon>
        <taxon>Arachnida</taxon>
        <taxon>Araneae</taxon>
        <taxon>Araneomorphae</taxon>
        <taxon>Entelegynae</taxon>
        <taxon>Araneoidea</taxon>
        <taxon>Nephilidae</taxon>
        <taxon>Nephila</taxon>
    </lineage>
</organism>
<evidence type="ECO:0000313" key="3">
    <source>
        <dbReference type="Proteomes" id="UP000887013"/>
    </source>
</evidence>